<dbReference type="PANTHER" id="PTHR48022:SF68">
    <property type="entry name" value="MAJOR FACILITATOR SUPERFAMILY (MFS) PROFILE DOMAIN-CONTAINING PROTEIN-RELATED"/>
    <property type="match status" value="1"/>
</dbReference>
<proteinExistence type="predicted"/>
<feature type="transmembrane region" description="Helical" evidence="6">
    <location>
        <begin position="26"/>
        <end position="49"/>
    </location>
</feature>
<keyword evidence="2 6" id="KW-0812">Transmembrane</keyword>
<gene>
    <name evidence="8" type="ORF">K469DRAFT_749878</name>
</gene>
<reference evidence="8" key="1">
    <citation type="journal article" date="2020" name="Stud. Mycol.">
        <title>101 Dothideomycetes genomes: a test case for predicting lifestyles and emergence of pathogens.</title>
        <authorList>
            <person name="Haridas S."/>
            <person name="Albert R."/>
            <person name="Binder M."/>
            <person name="Bloem J."/>
            <person name="Labutti K."/>
            <person name="Salamov A."/>
            <person name="Andreopoulos B."/>
            <person name="Baker S."/>
            <person name="Barry K."/>
            <person name="Bills G."/>
            <person name="Bluhm B."/>
            <person name="Cannon C."/>
            <person name="Castanera R."/>
            <person name="Culley D."/>
            <person name="Daum C."/>
            <person name="Ezra D."/>
            <person name="Gonzalez J."/>
            <person name="Henrissat B."/>
            <person name="Kuo A."/>
            <person name="Liang C."/>
            <person name="Lipzen A."/>
            <person name="Lutzoni F."/>
            <person name="Magnuson J."/>
            <person name="Mondo S."/>
            <person name="Nolan M."/>
            <person name="Ohm R."/>
            <person name="Pangilinan J."/>
            <person name="Park H.-J."/>
            <person name="Ramirez L."/>
            <person name="Alfaro M."/>
            <person name="Sun H."/>
            <person name="Tritt A."/>
            <person name="Yoshinaga Y."/>
            <person name="Zwiers L.-H."/>
            <person name="Turgeon B."/>
            <person name="Goodwin S."/>
            <person name="Spatafora J."/>
            <person name="Crous P."/>
            <person name="Grigoriev I."/>
        </authorList>
    </citation>
    <scope>NUCLEOTIDE SEQUENCE</scope>
    <source>
        <strain evidence="8">CBS 207.26</strain>
    </source>
</reference>
<evidence type="ECO:0000256" key="7">
    <source>
        <dbReference type="SAM" id="SignalP"/>
    </source>
</evidence>
<dbReference type="AlphaFoldDB" id="A0A6A6E7W8"/>
<dbReference type="Gene3D" id="1.20.1250.20">
    <property type="entry name" value="MFS general substrate transporter like domains"/>
    <property type="match status" value="1"/>
</dbReference>
<feature type="transmembrane region" description="Helical" evidence="6">
    <location>
        <begin position="86"/>
        <end position="103"/>
    </location>
</feature>
<dbReference type="EMBL" id="ML994630">
    <property type="protein sequence ID" value="KAF2186270.1"/>
    <property type="molecule type" value="Genomic_DNA"/>
</dbReference>
<dbReference type="InterPro" id="IPR050360">
    <property type="entry name" value="MFS_Sugar_Transporters"/>
</dbReference>
<evidence type="ECO:0000313" key="8">
    <source>
        <dbReference type="EMBL" id="KAF2186270.1"/>
    </source>
</evidence>
<keyword evidence="4 6" id="KW-0472">Membrane</keyword>
<feature type="region of interest" description="Disordered" evidence="5">
    <location>
        <begin position="184"/>
        <end position="246"/>
    </location>
</feature>
<dbReference type="InterPro" id="IPR005828">
    <property type="entry name" value="MFS_sugar_transport-like"/>
</dbReference>
<feature type="chain" id="PRO_5025500601" description="Major facilitator superfamily (MFS) profile domain-containing protein" evidence="7">
    <location>
        <begin position="21"/>
        <end position="285"/>
    </location>
</feature>
<evidence type="ECO:0008006" key="10">
    <source>
        <dbReference type="Google" id="ProtNLM"/>
    </source>
</evidence>
<organism evidence="8 9">
    <name type="scientific">Zopfia rhizophila CBS 207.26</name>
    <dbReference type="NCBI Taxonomy" id="1314779"/>
    <lineage>
        <taxon>Eukaryota</taxon>
        <taxon>Fungi</taxon>
        <taxon>Dikarya</taxon>
        <taxon>Ascomycota</taxon>
        <taxon>Pezizomycotina</taxon>
        <taxon>Dothideomycetes</taxon>
        <taxon>Dothideomycetes incertae sedis</taxon>
        <taxon>Zopfiaceae</taxon>
        <taxon>Zopfia</taxon>
    </lineage>
</organism>
<protein>
    <recommendedName>
        <fullName evidence="10">Major facilitator superfamily (MFS) profile domain-containing protein</fullName>
    </recommendedName>
</protein>
<dbReference type="OrthoDB" id="6612291at2759"/>
<keyword evidence="9" id="KW-1185">Reference proteome</keyword>
<evidence type="ECO:0000256" key="6">
    <source>
        <dbReference type="SAM" id="Phobius"/>
    </source>
</evidence>
<evidence type="ECO:0000256" key="1">
    <source>
        <dbReference type="ARBA" id="ARBA00004141"/>
    </source>
</evidence>
<dbReference type="InterPro" id="IPR036259">
    <property type="entry name" value="MFS_trans_sf"/>
</dbReference>
<evidence type="ECO:0000313" key="9">
    <source>
        <dbReference type="Proteomes" id="UP000800200"/>
    </source>
</evidence>
<keyword evidence="7" id="KW-0732">Signal</keyword>
<dbReference type="SUPFAM" id="SSF103473">
    <property type="entry name" value="MFS general substrate transporter"/>
    <property type="match status" value="1"/>
</dbReference>
<sequence>MAGCMVLLTILNYLWQENEAKGANIGAMVFLFGFATFSAIGWQGTAGLYQVEVVPLRIRGPANALNNDVASIPPIAFYNIGYRTNIIFAVTNAGVIPFIYFLYQETVYRSLEEVDVLFYLASQTPNPWLSVVKIAREEPLWVGRKATSLLTTKRPSCHQRHVQFWMVGLSLQLRTRIISSPSLNTLPAPTRQAISTPSDNNPSQSGSEKKLVREKKGRQTKDILGDKKKRNRSWNGAESGTLEYSEPEWWSSAVAPKLLSAIKTDERISEDGGSGAGVAAASWDY</sequence>
<comment type="subcellular location">
    <subcellularLocation>
        <location evidence="1">Membrane</location>
        <topology evidence="1">Multi-pass membrane protein</topology>
    </subcellularLocation>
</comment>
<keyword evidence="3 6" id="KW-1133">Transmembrane helix</keyword>
<feature type="signal peptide" evidence="7">
    <location>
        <begin position="1"/>
        <end position="20"/>
    </location>
</feature>
<feature type="region of interest" description="Disordered" evidence="5">
    <location>
        <begin position="264"/>
        <end position="285"/>
    </location>
</feature>
<evidence type="ECO:0000256" key="5">
    <source>
        <dbReference type="SAM" id="MobiDB-lite"/>
    </source>
</evidence>
<accession>A0A6A6E7W8</accession>
<evidence type="ECO:0000256" key="4">
    <source>
        <dbReference type="ARBA" id="ARBA00023136"/>
    </source>
</evidence>
<feature type="compositionally biased region" description="Basic and acidic residues" evidence="5">
    <location>
        <begin position="217"/>
        <end position="226"/>
    </location>
</feature>
<dbReference type="PANTHER" id="PTHR48022">
    <property type="entry name" value="PLASTIDIC GLUCOSE TRANSPORTER 4"/>
    <property type="match status" value="1"/>
</dbReference>
<feature type="compositionally biased region" description="Polar residues" evidence="5">
    <location>
        <begin position="184"/>
        <end position="206"/>
    </location>
</feature>
<dbReference type="Pfam" id="PF00083">
    <property type="entry name" value="Sugar_tr"/>
    <property type="match status" value="1"/>
</dbReference>
<evidence type="ECO:0000256" key="2">
    <source>
        <dbReference type="ARBA" id="ARBA00022692"/>
    </source>
</evidence>
<evidence type="ECO:0000256" key="3">
    <source>
        <dbReference type="ARBA" id="ARBA00022989"/>
    </source>
</evidence>
<dbReference type="Proteomes" id="UP000800200">
    <property type="component" value="Unassembled WGS sequence"/>
</dbReference>
<name>A0A6A6E7W8_9PEZI</name>
<dbReference type="GO" id="GO:0005351">
    <property type="term" value="F:carbohydrate:proton symporter activity"/>
    <property type="evidence" value="ECO:0007669"/>
    <property type="project" value="TreeGrafter"/>
</dbReference>
<dbReference type="GO" id="GO:0016020">
    <property type="term" value="C:membrane"/>
    <property type="evidence" value="ECO:0007669"/>
    <property type="project" value="UniProtKB-SubCell"/>
</dbReference>